<organism evidence="5 6">
    <name type="scientific">Monilinia vaccinii-corymbosi</name>
    <dbReference type="NCBI Taxonomy" id="61207"/>
    <lineage>
        <taxon>Eukaryota</taxon>
        <taxon>Fungi</taxon>
        <taxon>Dikarya</taxon>
        <taxon>Ascomycota</taxon>
        <taxon>Pezizomycotina</taxon>
        <taxon>Leotiomycetes</taxon>
        <taxon>Helotiales</taxon>
        <taxon>Sclerotiniaceae</taxon>
        <taxon>Monilinia</taxon>
    </lineage>
</organism>
<evidence type="ECO:0000259" key="4">
    <source>
        <dbReference type="Pfam" id="PF24564"/>
    </source>
</evidence>
<feature type="region of interest" description="Disordered" evidence="2">
    <location>
        <begin position="1338"/>
        <end position="1416"/>
    </location>
</feature>
<feature type="compositionally biased region" description="Basic and acidic residues" evidence="2">
    <location>
        <begin position="705"/>
        <end position="715"/>
    </location>
</feature>
<dbReference type="SUPFAM" id="SSF52540">
    <property type="entry name" value="P-loop containing nucleoside triphosphate hydrolases"/>
    <property type="match status" value="1"/>
</dbReference>
<keyword evidence="6" id="KW-1185">Reference proteome</keyword>
<evidence type="ECO:0000313" key="6">
    <source>
        <dbReference type="Proteomes" id="UP000672032"/>
    </source>
</evidence>
<keyword evidence="1" id="KW-0175">Coiled coil</keyword>
<dbReference type="OrthoDB" id="3598281at2759"/>
<dbReference type="Pfam" id="PF00350">
    <property type="entry name" value="Dynamin_N"/>
    <property type="match status" value="1"/>
</dbReference>
<feature type="compositionally biased region" description="Basic residues" evidence="2">
    <location>
        <begin position="716"/>
        <end position="734"/>
    </location>
</feature>
<proteinExistence type="predicted"/>
<dbReference type="InterPro" id="IPR045063">
    <property type="entry name" value="Dynamin_N"/>
</dbReference>
<feature type="domain" description="Dynamin N-terminal" evidence="3">
    <location>
        <begin position="365"/>
        <end position="607"/>
    </location>
</feature>
<dbReference type="PANTHER" id="PTHR36681">
    <property type="entry name" value="NUCLEAR GTPASE, GERMINAL CENTER-ASSOCIATED, TANDEM DUPLICATE 3"/>
    <property type="match status" value="1"/>
</dbReference>
<dbReference type="InterPro" id="IPR027417">
    <property type="entry name" value="P-loop_NTPase"/>
</dbReference>
<dbReference type="Pfam" id="PF24564">
    <property type="entry name" value="DUF7605"/>
    <property type="match status" value="1"/>
</dbReference>
<dbReference type="Gene3D" id="3.40.50.300">
    <property type="entry name" value="P-loop containing nucleotide triphosphate hydrolases"/>
    <property type="match status" value="1"/>
</dbReference>
<feature type="coiled-coil region" evidence="1">
    <location>
        <begin position="780"/>
        <end position="828"/>
    </location>
</feature>
<accession>A0A8A3PH39</accession>
<evidence type="ECO:0000256" key="1">
    <source>
        <dbReference type="SAM" id="Coils"/>
    </source>
</evidence>
<reference evidence="5" key="1">
    <citation type="submission" date="2020-10" db="EMBL/GenBank/DDBJ databases">
        <title>Genome Sequence of Monilinia vaccinii-corymbosi Sheds Light on Mummy Berry Disease Infection of Blueberry and Mating Type.</title>
        <authorList>
            <person name="Yow A.G."/>
            <person name="Zhang Y."/>
            <person name="Bansal K."/>
            <person name="Eacker S.M."/>
            <person name="Sullivan S."/>
            <person name="Liachko I."/>
            <person name="Cubeta M.A."/>
            <person name="Rollins J.A."/>
            <person name="Ashrafi H."/>
        </authorList>
    </citation>
    <scope>NUCLEOTIDE SEQUENCE</scope>
    <source>
        <strain evidence="5">RL-1</strain>
    </source>
</reference>
<dbReference type="Proteomes" id="UP000672032">
    <property type="component" value="Chromosome 4"/>
</dbReference>
<protein>
    <submittedName>
        <fullName evidence="5">Uncharacterized protein</fullName>
    </submittedName>
</protein>
<dbReference type="InterPro" id="IPR056024">
    <property type="entry name" value="DUF7605"/>
</dbReference>
<evidence type="ECO:0000313" key="5">
    <source>
        <dbReference type="EMBL" id="QSZ34344.1"/>
    </source>
</evidence>
<feature type="domain" description="DUF7605" evidence="4">
    <location>
        <begin position="1026"/>
        <end position="1203"/>
    </location>
</feature>
<evidence type="ECO:0000259" key="3">
    <source>
        <dbReference type="Pfam" id="PF00350"/>
    </source>
</evidence>
<evidence type="ECO:0000256" key="2">
    <source>
        <dbReference type="SAM" id="MobiDB-lite"/>
    </source>
</evidence>
<feature type="coiled-coil region" evidence="1">
    <location>
        <begin position="649"/>
        <end position="676"/>
    </location>
</feature>
<feature type="region of interest" description="Disordered" evidence="2">
    <location>
        <begin position="705"/>
        <end position="778"/>
    </location>
</feature>
<gene>
    <name evidence="5" type="ORF">DSL72_005935</name>
</gene>
<feature type="region of interest" description="Disordered" evidence="2">
    <location>
        <begin position="110"/>
        <end position="199"/>
    </location>
</feature>
<feature type="compositionally biased region" description="Acidic residues" evidence="2">
    <location>
        <begin position="738"/>
        <end position="776"/>
    </location>
</feature>
<feature type="compositionally biased region" description="Low complexity" evidence="2">
    <location>
        <begin position="1390"/>
        <end position="1405"/>
    </location>
</feature>
<dbReference type="EMBL" id="CP063408">
    <property type="protein sequence ID" value="QSZ34344.1"/>
    <property type="molecule type" value="Genomic_DNA"/>
</dbReference>
<name>A0A8A3PH39_9HELO</name>
<dbReference type="PANTHER" id="PTHR36681:SF3">
    <property type="entry name" value="NUCLEAR GTPASE, GERMINAL CENTER-ASSOCIATED, TANDEM DUPLICATE 3"/>
    <property type="match status" value="1"/>
</dbReference>
<feature type="compositionally biased region" description="Polar residues" evidence="2">
    <location>
        <begin position="110"/>
        <end position="136"/>
    </location>
</feature>
<sequence length="1416" mass="157301">MADLHGNELALHRTLHEKALKVAPKVERGPGEYLAAVLEPDSNWDSKDFHWFKVKGKHTVAKVQKAYLDKCGFLTVLRQGNYALSLESQMQQIDHFKDNFIVFWSTKSISGDEASPTSRLPLQSVDTSTQNRMQPSPQKPTKIEPVSESETVRLKIEADLSTVSPSPWETPAIPRPSPRASEFGTPVSSGSASASAKNSIPVSEPINGFNMFAETHCENHGSSSATSAKVDSSKKAVQNLDSLAPNNAPFSPKSVIDSSSVNGYLTGGNMVMGSEYDGPPAPKDEDGTPEPDLPIAELAKTRLQKIIEDSSPEVLEAEVKKKNDFLTLLKARFNVPEAQSHQETKHWLQQIETLQSQGVDTPTIIGVVGNTGAGKSSVINALLDEERLVPTNCMRACTAVVTEISWNPSEDPSKKYRAEIEFIQEDDWKKDLEVSLADLINGSGRISSESTNPEADAGVAYAKIKAVYPNMTREMIEGSSVEKMLAHDDVQRVLGTTKTVEKSNPEFFYKELQRYVDSKEKSTSEKGKRADKEKRAMEFWPLIKVVRIFVKADALSTGAVVVDLPGVHDSNAARAAVAAGYMKQCTGLWVCAPINRAVDDKAAKSLLGESFKRQLKYDGQFSRITFICSKTDDISVLEASDSLGLEDAIAEDSARIDEIDKKRDDLNAKITEMKESIAVYGSIFSDADETFDVWDDLKRDVEDGKTVYAPKGKEKSPKRKRSPSPKKSRKKAKRSGYEEDDDEDFIDDEEEEAEEDGGVVSENEAEVEEEGLDEGEPLTIEAIEQKLDELKDTKRKARKEKAATELAMKDVRKELRQLDDAKREIDTRMRAKCIDGRNKYSKGAIQQDFAAGIKELDNITAEEEDEEKFNPENEIRDYEAVARSLPVFCVSSRAYQQLNGRLKKDAMIPGFRHVDETEIPQLKAHCKKLTEAGRSASCRRFLNSFLQIVLSLSLWASDDGTSISLSDSQKVADARWLQSELEDLEEKLDQAVADCIIDIKDSLNENIFEKFGEVITLAVDQAPHTVSKWGATVNKFDRDAGGLYWATYKAICRRGGGPYTNKNGAHDWNLQLTEPIMKHLASRWEKSFSRRVPSVLQGFTKRSNEILRTFHRGVEARSLKNGTGIAGLAILAQQLRTYEATFSILATEMLEAINTLQREANREFVPVVAKRLASAYTWCANEVGEGQFKRIKEHMHNHIDQSRHTMFAESCDEVKTRLKNMCQKVEESMNNKIDEVFMLMRRDYLQVLNGAQVSGEVMPKWERHMRSEIARTLEAHERDEAEKVTTTVKDEEAEKDKTMKDADVGEVHGNNDETTEGIAIEDNEADVEADNAAVKCEQSGINKTDNNKESEPPQGTTKVDSFKMDVDGPVTKASSTEIPSVKDFSTDAPSTEAASAKAFSSEALSTEAPAHSSLAN</sequence>